<evidence type="ECO:0000259" key="2">
    <source>
        <dbReference type="PROSITE" id="PS50405"/>
    </source>
</evidence>
<dbReference type="Pfam" id="PF13417">
    <property type="entry name" value="GST_N_3"/>
    <property type="match status" value="1"/>
</dbReference>
<evidence type="ECO:0008006" key="5">
    <source>
        <dbReference type="Google" id="ProtNLM"/>
    </source>
</evidence>
<dbReference type="Pfam" id="PF00043">
    <property type="entry name" value="GST_C"/>
    <property type="match status" value="1"/>
</dbReference>
<dbReference type="AlphaFoldDB" id="A0A1T1H860"/>
<dbReference type="SUPFAM" id="SSF47616">
    <property type="entry name" value="GST C-terminal domain-like"/>
    <property type="match status" value="1"/>
</dbReference>
<dbReference type="PROSITE" id="PS50404">
    <property type="entry name" value="GST_NTER"/>
    <property type="match status" value="1"/>
</dbReference>
<dbReference type="PROSITE" id="PS50405">
    <property type="entry name" value="GST_CTER"/>
    <property type="match status" value="1"/>
</dbReference>
<dbReference type="InterPro" id="IPR010987">
    <property type="entry name" value="Glutathione-S-Trfase_C-like"/>
</dbReference>
<organism evidence="3 4">
    <name type="scientific">Oceanospirillum linum</name>
    <dbReference type="NCBI Taxonomy" id="966"/>
    <lineage>
        <taxon>Bacteria</taxon>
        <taxon>Pseudomonadati</taxon>
        <taxon>Pseudomonadota</taxon>
        <taxon>Gammaproteobacteria</taxon>
        <taxon>Oceanospirillales</taxon>
        <taxon>Oceanospirillaceae</taxon>
        <taxon>Oceanospirillum</taxon>
    </lineage>
</organism>
<dbReference type="PANTHER" id="PTHR44051:SF8">
    <property type="entry name" value="GLUTATHIONE S-TRANSFERASE GSTA"/>
    <property type="match status" value="1"/>
</dbReference>
<dbReference type="InterPro" id="IPR036282">
    <property type="entry name" value="Glutathione-S-Trfase_C_sf"/>
</dbReference>
<feature type="domain" description="GST N-terminal" evidence="1">
    <location>
        <begin position="1"/>
        <end position="82"/>
    </location>
</feature>
<dbReference type="STRING" id="966.BTA35_0215715"/>
<evidence type="ECO:0000259" key="1">
    <source>
        <dbReference type="PROSITE" id="PS50404"/>
    </source>
</evidence>
<feature type="domain" description="GST C-terminal" evidence="2">
    <location>
        <begin position="87"/>
        <end position="210"/>
    </location>
</feature>
<dbReference type="SFLD" id="SFLDG00358">
    <property type="entry name" value="Main_(cytGST)"/>
    <property type="match status" value="1"/>
</dbReference>
<dbReference type="CDD" id="cd00570">
    <property type="entry name" value="GST_N_family"/>
    <property type="match status" value="1"/>
</dbReference>
<evidence type="ECO:0000313" key="4">
    <source>
        <dbReference type="Proteomes" id="UP000190064"/>
    </source>
</evidence>
<protein>
    <recommendedName>
        <fullName evidence="5">Glutathione S-transferase</fullName>
    </recommendedName>
</protein>
<name>A0A1T1H860_OCELI</name>
<dbReference type="InterPro" id="IPR004046">
    <property type="entry name" value="GST_C"/>
</dbReference>
<proteinExistence type="predicted"/>
<dbReference type="SFLD" id="SFLDS00019">
    <property type="entry name" value="Glutathione_Transferase_(cytos"/>
    <property type="match status" value="1"/>
</dbReference>
<comment type="caution">
    <text evidence="3">The sequence shown here is derived from an EMBL/GenBank/DDBJ whole genome shotgun (WGS) entry which is preliminary data.</text>
</comment>
<reference evidence="3" key="1">
    <citation type="submission" date="2017-02" db="EMBL/GenBank/DDBJ databases">
        <title>Draft Genome Sequence of the Salt Water Bacterium Oceanospirillum linum ATCC 11336.</title>
        <authorList>
            <person name="Trachtenberg A.M."/>
            <person name="Carney J.G."/>
            <person name="Linnane J.D."/>
            <person name="Rheaume B.A."/>
            <person name="Pitts N.L."/>
            <person name="Mykles D.L."/>
            <person name="Maclea K.S."/>
        </authorList>
    </citation>
    <scope>NUCLEOTIDE SEQUENCE [LARGE SCALE GENOMIC DNA]</scope>
    <source>
        <strain evidence="3">ATCC 11336</strain>
    </source>
</reference>
<dbReference type="Gene3D" id="3.40.30.10">
    <property type="entry name" value="Glutaredoxin"/>
    <property type="match status" value="1"/>
</dbReference>
<evidence type="ECO:0000313" key="3">
    <source>
        <dbReference type="EMBL" id="OOV85956.1"/>
    </source>
</evidence>
<dbReference type="EMBL" id="MTSD02000010">
    <property type="protein sequence ID" value="OOV85956.1"/>
    <property type="molecule type" value="Genomic_DNA"/>
</dbReference>
<dbReference type="InterPro" id="IPR040079">
    <property type="entry name" value="Glutathione_S-Trfase"/>
</dbReference>
<dbReference type="Proteomes" id="UP000190064">
    <property type="component" value="Unassembled WGS sequence"/>
</dbReference>
<accession>A0A1T1H860</accession>
<dbReference type="RefSeq" id="WP_160055288.1">
    <property type="nucleotide sequence ID" value="NZ_FXTS01000011.1"/>
</dbReference>
<sequence>MIEIYGMPHSNLVRSVALTCTAKQQPFQIGWHLNGEEVPFRSEAHRAIHPYSKFPIIYHEGMTLTETLAICRYLDTRFPEKPLQPENIQQRAEHDAWCSRAITQLDQAIIRQYLIEYVVPTGPEGKPNIELMMNNKPTVLKAVSVIEDQLQHRDFICGDRFMLADALITPLAHYATLQKGDLKLVDEDSPIHSYLNRIFALPGAREIFTG</sequence>
<dbReference type="Gene3D" id="1.20.1050.10">
    <property type="match status" value="1"/>
</dbReference>
<dbReference type="InterPro" id="IPR004045">
    <property type="entry name" value="Glutathione_S-Trfase_N"/>
</dbReference>
<gene>
    <name evidence="3" type="ORF">BTA35_0215715</name>
</gene>
<dbReference type="SUPFAM" id="SSF52833">
    <property type="entry name" value="Thioredoxin-like"/>
    <property type="match status" value="1"/>
</dbReference>
<keyword evidence="4" id="KW-1185">Reference proteome</keyword>
<dbReference type="InterPro" id="IPR036249">
    <property type="entry name" value="Thioredoxin-like_sf"/>
</dbReference>
<dbReference type="PANTHER" id="PTHR44051">
    <property type="entry name" value="GLUTATHIONE S-TRANSFERASE-RELATED"/>
    <property type="match status" value="1"/>
</dbReference>